<organism evidence="3 4">
    <name type="scientific">Penicillium brevicompactum</name>
    <dbReference type="NCBI Taxonomy" id="5074"/>
    <lineage>
        <taxon>Eukaryota</taxon>
        <taxon>Fungi</taxon>
        <taxon>Dikarya</taxon>
        <taxon>Ascomycota</taxon>
        <taxon>Pezizomycotina</taxon>
        <taxon>Eurotiomycetes</taxon>
        <taxon>Eurotiomycetidae</taxon>
        <taxon>Eurotiales</taxon>
        <taxon>Aspergillaceae</taxon>
        <taxon>Penicillium</taxon>
    </lineage>
</organism>
<comment type="caution">
    <text evidence="3">The sequence shown here is derived from an EMBL/GenBank/DDBJ whole genome shotgun (WGS) entry which is preliminary data.</text>
</comment>
<reference evidence="3" key="1">
    <citation type="submission" date="2022-12" db="EMBL/GenBank/DDBJ databases">
        <authorList>
            <person name="Petersen C."/>
        </authorList>
    </citation>
    <scope>NUCLEOTIDE SEQUENCE</scope>
    <source>
        <strain evidence="3">IBT 35673</strain>
    </source>
</reference>
<feature type="transmembrane region" description="Helical" evidence="2">
    <location>
        <begin position="112"/>
        <end position="134"/>
    </location>
</feature>
<dbReference type="Proteomes" id="UP001147695">
    <property type="component" value="Unassembled WGS sequence"/>
</dbReference>
<sequence length="184" mass="20739">MIRQALTTAPVRVSPLGAALLPRLPLQNSLATRLFTTTGPTAFTSSLLAREASPFRLSKKSDSPPSFEDAYYSPYQPKRQWPPDMKKLSPKHQFRLERKYRRRAALKYARPTFMKAVTIGQWVVIGFVIIYAVLFMEWETSDTPFHGIRDSFFAGLKSIFSSPAPPGPVRRDQKDSSVSTEGSQ</sequence>
<feature type="region of interest" description="Disordered" evidence="1">
    <location>
        <begin position="161"/>
        <end position="184"/>
    </location>
</feature>
<reference evidence="3" key="2">
    <citation type="journal article" date="2023" name="IMA Fungus">
        <title>Comparative genomic study of the Penicillium genus elucidates a diverse pangenome and 15 lateral gene transfer events.</title>
        <authorList>
            <person name="Petersen C."/>
            <person name="Sorensen T."/>
            <person name="Nielsen M.R."/>
            <person name="Sondergaard T.E."/>
            <person name="Sorensen J.L."/>
            <person name="Fitzpatrick D.A."/>
            <person name="Frisvad J.C."/>
            <person name="Nielsen K.L."/>
        </authorList>
    </citation>
    <scope>NUCLEOTIDE SEQUENCE</scope>
    <source>
        <strain evidence="3">IBT 35673</strain>
    </source>
</reference>
<evidence type="ECO:0000256" key="1">
    <source>
        <dbReference type="SAM" id="MobiDB-lite"/>
    </source>
</evidence>
<keyword evidence="2" id="KW-0812">Transmembrane</keyword>
<dbReference type="EMBL" id="JAPZBQ010000006">
    <property type="protein sequence ID" value="KAJ5322810.1"/>
    <property type="molecule type" value="Genomic_DNA"/>
</dbReference>
<name>A0A9W9Q1J9_PENBR</name>
<protein>
    <submittedName>
        <fullName evidence="3">Uncharacterized protein</fullName>
    </submittedName>
</protein>
<proteinExistence type="predicted"/>
<evidence type="ECO:0000313" key="4">
    <source>
        <dbReference type="Proteomes" id="UP001147695"/>
    </source>
</evidence>
<accession>A0A9W9Q1J9</accession>
<evidence type="ECO:0000256" key="2">
    <source>
        <dbReference type="SAM" id="Phobius"/>
    </source>
</evidence>
<keyword evidence="2" id="KW-1133">Transmembrane helix</keyword>
<gene>
    <name evidence="3" type="ORF">N7452_011099</name>
</gene>
<evidence type="ECO:0000313" key="3">
    <source>
        <dbReference type="EMBL" id="KAJ5322810.1"/>
    </source>
</evidence>
<dbReference type="AlphaFoldDB" id="A0A9W9Q1J9"/>
<keyword evidence="2" id="KW-0472">Membrane</keyword>